<evidence type="ECO:0000313" key="1">
    <source>
        <dbReference type="EMBL" id="ALL13155.1"/>
    </source>
</evidence>
<dbReference type="Proteomes" id="UP000056905">
    <property type="component" value="Chromosome"/>
</dbReference>
<dbReference type="AlphaFoldDB" id="A0A0P0NZ71"/>
<protein>
    <submittedName>
        <fullName evidence="1">Uncharacterized protein</fullName>
    </submittedName>
</protein>
<name>A0A0P0NZ71_9CAUL</name>
<dbReference type="EMBL" id="CP013002">
    <property type="protein sequence ID" value="ALL13155.1"/>
    <property type="molecule type" value="Genomic_DNA"/>
</dbReference>
<organism evidence="1 2">
    <name type="scientific">Caulobacter henricii</name>
    <dbReference type="NCBI Taxonomy" id="69395"/>
    <lineage>
        <taxon>Bacteria</taxon>
        <taxon>Pseudomonadati</taxon>
        <taxon>Pseudomonadota</taxon>
        <taxon>Alphaproteobacteria</taxon>
        <taxon>Caulobacterales</taxon>
        <taxon>Caulobacteraceae</taxon>
        <taxon>Caulobacter</taxon>
    </lineage>
</organism>
<dbReference type="OrthoDB" id="7188852at2"/>
<sequence length="443" mass="48768">MQIAAGLVSFDQRVRASSLDQLSDFLVALSPFDILRAVMAIGRALRAAKHPLAKMSGLPRSYPKAMLAGMRFVLDQAKDEPGWDVTKAPPAYVTDSRMFLRRTANEAPDELRDTLFRLVDESRLFQSPRVATHANNLTIAARRLGVGRSTAKALMENGILRGEAVGGGSERVLSVVEEASLAELIQEAQSRISVAQLAEQYGLKSSWILEMATLGLIEQATAPLIAIAYKKVQLRKDSATAYLNRISAAIVRTDPEDPTRVLLRDVFMRMGPGPKPWLQAIMAPKFLPDGLGSFEPQGLDSAALNVTRNCAKLLQSGAFCFPPTRFRISSDITLSEAQEHLNCHPRDIAELIKAGALNRSGRGVCIQSVQACCRDLISTGELAARAEMPSLDFALVAKQRGLRRAYRNAGFWDRQQAEAAFDLPRSRLHLLSTQRRRRPPRQS</sequence>
<proteinExistence type="predicted"/>
<keyword evidence="2" id="KW-1185">Reference proteome</keyword>
<dbReference type="KEGG" id="chq:AQ619_07195"/>
<accession>A0A0P0NZ71</accession>
<evidence type="ECO:0000313" key="2">
    <source>
        <dbReference type="Proteomes" id="UP000056905"/>
    </source>
</evidence>
<gene>
    <name evidence="1" type="ORF">AQ619_07195</name>
</gene>
<reference evidence="1 2" key="1">
    <citation type="submission" date="2015-10" db="EMBL/GenBank/DDBJ databases">
        <title>Conservation of the essential genome among Caulobacter and Brevundimonas species.</title>
        <authorList>
            <person name="Scott D."/>
            <person name="Ely B."/>
        </authorList>
    </citation>
    <scope>NUCLEOTIDE SEQUENCE [LARGE SCALE GENOMIC DNA]</scope>
    <source>
        <strain evidence="1 2">CB4</strain>
    </source>
</reference>